<organism evidence="4 5">
    <name type="scientific">Reticulomyxa filosa</name>
    <dbReference type="NCBI Taxonomy" id="46433"/>
    <lineage>
        <taxon>Eukaryota</taxon>
        <taxon>Sar</taxon>
        <taxon>Rhizaria</taxon>
        <taxon>Retaria</taxon>
        <taxon>Foraminifera</taxon>
        <taxon>Monothalamids</taxon>
        <taxon>Reticulomyxidae</taxon>
        <taxon>Reticulomyxa</taxon>
    </lineage>
</organism>
<keyword evidence="5" id="KW-1185">Reference proteome</keyword>
<name>X6LVD4_RETFI</name>
<keyword evidence="2" id="KW-0677">Repeat</keyword>
<dbReference type="OrthoDB" id="10251741at2759"/>
<dbReference type="InterPro" id="IPR019775">
    <property type="entry name" value="WD40_repeat_CS"/>
</dbReference>
<proteinExistence type="predicted"/>
<dbReference type="AlphaFoldDB" id="X6LVD4"/>
<accession>X6LVD4</accession>
<keyword evidence="1 3" id="KW-0853">WD repeat</keyword>
<comment type="caution">
    <text evidence="4">The sequence shown here is derived from an EMBL/GenBank/DDBJ whole genome shotgun (WGS) entry which is preliminary data.</text>
</comment>
<dbReference type="InterPro" id="IPR001680">
    <property type="entry name" value="WD40_rpt"/>
</dbReference>
<dbReference type="EMBL" id="ASPP01028527">
    <property type="protein sequence ID" value="ETO05112.1"/>
    <property type="molecule type" value="Genomic_DNA"/>
</dbReference>
<sequence length="101" mass="11443">MFDEHTSVVSAVEYLSFGSNRDIICSGSFDNTIRFWDVRFNKQLDIIKGNKGDCGIFCLKYLPLKNEKSSNENTASNNDYDFNLCCSSLCGPIHIWGCNKK</sequence>
<dbReference type="Pfam" id="PF00400">
    <property type="entry name" value="WD40"/>
    <property type="match status" value="1"/>
</dbReference>
<evidence type="ECO:0000313" key="5">
    <source>
        <dbReference type="Proteomes" id="UP000023152"/>
    </source>
</evidence>
<dbReference type="InterPro" id="IPR015943">
    <property type="entry name" value="WD40/YVTN_repeat-like_dom_sf"/>
</dbReference>
<protein>
    <submittedName>
        <fullName evidence="4">WD repeat protein</fullName>
    </submittedName>
</protein>
<feature type="repeat" description="WD" evidence="3">
    <location>
        <begin position="2"/>
        <end position="46"/>
    </location>
</feature>
<evidence type="ECO:0000313" key="4">
    <source>
        <dbReference type="EMBL" id="ETO05112.1"/>
    </source>
</evidence>
<evidence type="ECO:0000256" key="3">
    <source>
        <dbReference type="PROSITE-ProRule" id="PRU00221"/>
    </source>
</evidence>
<dbReference type="Gene3D" id="2.130.10.10">
    <property type="entry name" value="YVTN repeat-like/Quinoprotein amine dehydrogenase"/>
    <property type="match status" value="1"/>
</dbReference>
<evidence type="ECO:0000256" key="1">
    <source>
        <dbReference type="ARBA" id="ARBA00022574"/>
    </source>
</evidence>
<dbReference type="Proteomes" id="UP000023152">
    <property type="component" value="Unassembled WGS sequence"/>
</dbReference>
<reference evidence="4 5" key="1">
    <citation type="journal article" date="2013" name="Curr. Biol.">
        <title>The Genome of the Foraminiferan Reticulomyxa filosa.</title>
        <authorList>
            <person name="Glockner G."/>
            <person name="Hulsmann N."/>
            <person name="Schleicher M."/>
            <person name="Noegel A.A."/>
            <person name="Eichinger L."/>
            <person name="Gallinger C."/>
            <person name="Pawlowski J."/>
            <person name="Sierra R."/>
            <person name="Euteneuer U."/>
            <person name="Pillet L."/>
            <person name="Moustafa A."/>
            <person name="Platzer M."/>
            <person name="Groth M."/>
            <person name="Szafranski K."/>
            <person name="Schliwa M."/>
        </authorList>
    </citation>
    <scope>NUCLEOTIDE SEQUENCE [LARGE SCALE GENOMIC DNA]</scope>
</reference>
<dbReference type="PROSITE" id="PS50082">
    <property type="entry name" value="WD_REPEATS_2"/>
    <property type="match status" value="1"/>
</dbReference>
<evidence type="ECO:0000256" key="2">
    <source>
        <dbReference type="ARBA" id="ARBA00022737"/>
    </source>
</evidence>
<dbReference type="SUPFAM" id="SSF50978">
    <property type="entry name" value="WD40 repeat-like"/>
    <property type="match status" value="1"/>
</dbReference>
<dbReference type="PROSITE" id="PS00678">
    <property type="entry name" value="WD_REPEATS_1"/>
    <property type="match status" value="1"/>
</dbReference>
<gene>
    <name evidence="4" type="ORF">RFI_32284</name>
</gene>
<dbReference type="InterPro" id="IPR036322">
    <property type="entry name" value="WD40_repeat_dom_sf"/>
</dbReference>